<dbReference type="Proteomes" id="UP000217065">
    <property type="component" value="Unassembled WGS sequence"/>
</dbReference>
<dbReference type="Pfam" id="PF19785">
    <property type="entry name" value="UPF0738"/>
    <property type="match status" value="1"/>
</dbReference>
<sequence>MQTLDVVAFIHEESKWTVTTAGLESSMTASGRMITDTDRMSFVYLVEAGDHYMYLHFDHKDWKALSSISLNLAPVFLTDGTITLELVNFTEELLSLLHSIEGNENYGNRFVEETETIFKEFYDTLT</sequence>
<name>A0A264W699_9BACL</name>
<gene>
    <name evidence="1" type="ORF">CF394_01475</name>
</gene>
<dbReference type="AlphaFoldDB" id="A0A264W699"/>
<accession>A0A264W699</accession>
<reference evidence="1 2" key="1">
    <citation type="submission" date="2017-07" db="EMBL/GenBank/DDBJ databases">
        <title>Tetzosporium hominis gen.nov. sp.nov.</title>
        <authorList>
            <person name="Tetz G."/>
            <person name="Tetz V."/>
        </authorList>
    </citation>
    <scope>NUCLEOTIDE SEQUENCE [LARGE SCALE GENOMIC DNA]</scope>
    <source>
        <strain evidence="1 2">VT-49</strain>
    </source>
</reference>
<comment type="caution">
    <text evidence="1">The sequence shown here is derived from an EMBL/GenBank/DDBJ whole genome shotgun (WGS) entry which is preliminary data.</text>
</comment>
<keyword evidence="2" id="KW-1185">Reference proteome</keyword>
<dbReference type="EMBL" id="NOKQ01000134">
    <property type="protein sequence ID" value="OZS79118.1"/>
    <property type="molecule type" value="Genomic_DNA"/>
</dbReference>
<organism evidence="1 2">
    <name type="scientific">Tetzosporium hominis</name>
    <dbReference type="NCBI Taxonomy" id="2020506"/>
    <lineage>
        <taxon>Bacteria</taxon>
        <taxon>Bacillati</taxon>
        <taxon>Bacillota</taxon>
        <taxon>Bacilli</taxon>
        <taxon>Bacillales</taxon>
        <taxon>Caryophanaceae</taxon>
        <taxon>Tetzosporium</taxon>
    </lineage>
</organism>
<dbReference type="OrthoDB" id="2966478at2"/>
<dbReference type="RefSeq" id="WP_094941497.1">
    <property type="nucleotide sequence ID" value="NZ_NOKQ01000134.1"/>
</dbReference>
<proteinExistence type="predicted"/>
<evidence type="ECO:0000313" key="1">
    <source>
        <dbReference type="EMBL" id="OZS79118.1"/>
    </source>
</evidence>
<dbReference type="InterPro" id="IPR020908">
    <property type="entry name" value="UPF0738"/>
</dbReference>
<evidence type="ECO:0000313" key="2">
    <source>
        <dbReference type="Proteomes" id="UP000217065"/>
    </source>
</evidence>
<protein>
    <submittedName>
        <fullName evidence="1">Uncharacterized protein</fullName>
    </submittedName>
</protein>